<proteinExistence type="predicted"/>
<reference evidence="2" key="1">
    <citation type="submission" date="2013-03" db="EMBL/GenBank/DDBJ databases">
        <title>The Genome Sequence of Anopheles minimus MINIMUS1.</title>
        <authorList>
            <consortium name="The Broad Institute Genomics Platform"/>
            <person name="Neafsey D.E."/>
            <person name="Walton C."/>
            <person name="Walker B."/>
            <person name="Young S.K."/>
            <person name="Zeng Q."/>
            <person name="Gargeya S."/>
            <person name="Fitzgerald M."/>
            <person name="Haas B."/>
            <person name="Abouelleil A."/>
            <person name="Allen A.W."/>
            <person name="Alvarado L."/>
            <person name="Arachchi H.M."/>
            <person name="Berlin A.M."/>
            <person name="Chapman S.B."/>
            <person name="Gainer-Dewar J."/>
            <person name="Goldberg J."/>
            <person name="Griggs A."/>
            <person name="Gujja S."/>
            <person name="Hansen M."/>
            <person name="Howarth C."/>
            <person name="Imamovic A."/>
            <person name="Ireland A."/>
            <person name="Larimer J."/>
            <person name="McCowan C."/>
            <person name="Murphy C."/>
            <person name="Pearson M."/>
            <person name="Poon T.W."/>
            <person name="Priest M."/>
            <person name="Roberts A."/>
            <person name="Saif S."/>
            <person name="Shea T."/>
            <person name="Sisk P."/>
            <person name="Sykes S."/>
            <person name="Wortman J."/>
            <person name="Nusbaum C."/>
            <person name="Birren B."/>
        </authorList>
    </citation>
    <scope>NUCLEOTIDE SEQUENCE [LARGE SCALE GENOMIC DNA]</scope>
    <source>
        <strain evidence="2">MINIMUS1</strain>
    </source>
</reference>
<dbReference type="Proteomes" id="UP000075920">
    <property type="component" value="Unassembled WGS sequence"/>
</dbReference>
<dbReference type="AlphaFoldDB" id="A0A182WNV5"/>
<keyword evidence="2" id="KW-1185">Reference proteome</keyword>
<evidence type="ECO:0000313" key="1">
    <source>
        <dbReference type="EnsemblMetazoa" id="AMIN014380-PA"/>
    </source>
</evidence>
<sequence length="33" mass="3676">MTTVGSNLNERRLAKRSATKFICEAESKIARHG</sequence>
<dbReference type="EnsemblMetazoa" id="AMIN014380-RA">
    <property type="protein sequence ID" value="AMIN014380-PA"/>
    <property type="gene ID" value="AMIN014380"/>
</dbReference>
<evidence type="ECO:0000313" key="2">
    <source>
        <dbReference type="Proteomes" id="UP000075920"/>
    </source>
</evidence>
<organism evidence="1 2">
    <name type="scientific">Anopheles minimus</name>
    <dbReference type="NCBI Taxonomy" id="112268"/>
    <lineage>
        <taxon>Eukaryota</taxon>
        <taxon>Metazoa</taxon>
        <taxon>Ecdysozoa</taxon>
        <taxon>Arthropoda</taxon>
        <taxon>Hexapoda</taxon>
        <taxon>Insecta</taxon>
        <taxon>Pterygota</taxon>
        <taxon>Neoptera</taxon>
        <taxon>Endopterygota</taxon>
        <taxon>Diptera</taxon>
        <taxon>Nematocera</taxon>
        <taxon>Culicoidea</taxon>
        <taxon>Culicidae</taxon>
        <taxon>Anophelinae</taxon>
        <taxon>Anopheles</taxon>
    </lineage>
</organism>
<name>A0A182WNV5_9DIPT</name>
<dbReference type="VEuPathDB" id="VectorBase:AMIN014380"/>
<reference evidence="1" key="2">
    <citation type="submission" date="2020-05" db="UniProtKB">
        <authorList>
            <consortium name="EnsemblMetazoa"/>
        </authorList>
    </citation>
    <scope>IDENTIFICATION</scope>
    <source>
        <strain evidence="1">MINIMUS1</strain>
    </source>
</reference>
<accession>A0A182WNV5</accession>
<protein>
    <submittedName>
        <fullName evidence="1">Uncharacterized protein</fullName>
    </submittedName>
</protein>